<dbReference type="Proteomes" id="UP000248079">
    <property type="component" value="Unassembled WGS sequence"/>
</dbReference>
<dbReference type="RefSeq" id="WP_110359067.1">
    <property type="nucleotide sequence ID" value="NZ_QFLI01000001.1"/>
</dbReference>
<accession>A0A2V4A6A5</accession>
<keyword evidence="2" id="KW-1185">Reference proteome</keyword>
<evidence type="ECO:0000313" key="2">
    <source>
        <dbReference type="Proteomes" id="UP000248079"/>
    </source>
</evidence>
<dbReference type="OrthoDB" id="1299654at2"/>
<dbReference type="EMBL" id="QFLI01000001">
    <property type="protein sequence ID" value="PXY02910.1"/>
    <property type="molecule type" value="Genomic_DNA"/>
</dbReference>
<name>A0A2V4A6A5_9BACT</name>
<gene>
    <name evidence="1" type="ORF">DF185_02105</name>
</gene>
<organism evidence="1 2">
    <name type="scientific">Marinifilum breve</name>
    <dbReference type="NCBI Taxonomy" id="2184082"/>
    <lineage>
        <taxon>Bacteria</taxon>
        <taxon>Pseudomonadati</taxon>
        <taxon>Bacteroidota</taxon>
        <taxon>Bacteroidia</taxon>
        <taxon>Marinilabiliales</taxon>
        <taxon>Marinifilaceae</taxon>
    </lineage>
</organism>
<sequence>MKIKRILTVGVIFLMICIVNTKASNQNYSPEIIKAVLDETQELCSKDNGLLWGHSLDVPILFVDEENEIVYSNKNSSKLNLEEKNNIYIGKLPDFIKVKKGPQKIDKRNWAVIPLPLPENKIEQQCVILHEAFHCLQPQIDLKPLPYNNSHMEEMEARVWLKLEWKALDFALHSEGEDRKQAIIDAICFRKYRRALYSDCDGCENRFEIHEGMAEYTAQKICRSNPEFKSFLQSKLECLWENKSYADCFAYFTGPVYAYLLDETEINWRNQLGSKDDIAILVQTAYNISLPFDVYMEAEERSVLYSGAKIMGEELDREISL</sequence>
<evidence type="ECO:0000313" key="1">
    <source>
        <dbReference type="EMBL" id="PXY02910.1"/>
    </source>
</evidence>
<proteinExistence type="predicted"/>
<protein>
    <submittedName>
        <fullName evidence="1">Uncharacterized protein</fullName>
    </submittedName>
</protein>
<comment type="caution">
    <text evidence="1">The sequence shown here is derived from an EMBL/GenBank/DDBJ whole genome shotgun (WGS) entry which is preliminary data.</text>
</comment>
<reference evidence="1 2" key="1">
    <citation type="submission" date="2018-05" db="EMBL/GenBank/DDBJ databases">
        <title>Marinifilum breve JC075T sp. nov., a marine bacterium isolated from Yongle Blue Hole in the South China Sea.</title>
        <authorList>
            <person name="Fu T."/>
        </authorList>
    </citation>
    <scope>NUCLEOTIDE SEQUENCE [LARGE SCALE GENOMIC DNA]</scope>
    <source>
        <strain evidence="1 2">JC075</strain>
    </source>
</reference>
<dbReference type="AlphaFoldDB" id="A0A2V4A6A5"/>